<evidence type="ECO:0000259" key="2">
    <source>
        <dbReference type="Pfam" id="PF22518"/>
    </source>
</evidence>
<dbReference type="AlphaFoldDB" id="A0A846I2K1"/>
<evidence type="ECO:0008006" key="6">
    <source>
        <dbReference type="Google" id="ProtNLM"/>
    </source>
</evidence>
<dbReference type="InterPro" id="IPR054265">
    <property type="entry name" value="DUF6996"/>
</dbReference>
<evidence type="ECO:0000259" key="1">
    <source>
        <dbReference type="Pfam" id="PF22515"/>
    </source>
</evidence>
<dbReference type="EMBL" id="SGKC01000086">
    <property type="protein sequence ID" value="NEZ94251.1"/>
    <property type="molecule type" value="Genomic_DNA"/>
</dbReference>
<feature type="domain" description="DUF6996" evidence="1">
    <location>
        <begin position="17"/>
        <end position="85"/>
    </location>
</feature>
<proteinExistence type="predicted"/>
<evidence type="ECO:0000313" key="5">
    <source>
        <dbReference type="Proteomes" id="UP000473887"/>
    </source>
</evidence>
<gene>
    <name evidence="4" type="ORF">EXM69_20515</name>
</gene>
<evidence type="ECO:0000313" key="4">
    <source>
        <dbReference type="EMBL" id="NEZ94251.1"/>
    </source>
</evidence>
<comment type="caution">
    <text evidence="4">The sequence shown here is derived from an EMBL/GenBank/DDBJ whole genome shotgun (WGS) entry which is preliminary data.</text>
</comment>
<feature type="domain" description="DUF6997" evidence="2">
    <location>
        <begin position="86"/>
        <end position="258"/>
    </location>
</feature>
<name>A0A846I2K1_CLOBO</name>
<reference evidence="4 5" key="1">
    <citation type="submission" date="2019-02" db="EMBL/GenBank/DDBJ databases">
        <title>Genome sequencing of Clostridium botulinum clinical isolates.</title>
        <authorList>
            <person name="Brunt J."/>
            <person name="Van Vliet A.H.M."/>
            <person name="Stringer S.C."/>
            <person name="Grant K.A."/>
            <person name="Carter A.C."/>
            <person name="Peck M.W."/>
        </authorList>
    </citation>
    <scope>NUCLEOTIDE SEQUENCE [LARGE SCALE GENOMIC DNA]</scope>
    <source>
        <strain evidence="4 5">H142660711</strain>
    </source>
</reference>
<dbReference type="InterPro" id="IPR054266">
    <property type="entry name" value="DUF6997"/>
</dbReference>
<protein>
    <recommendedName>
        <fullName evidence="6">Translation elongation factor</fullName>
    </recommendedName>
</protein>
<dbReference type="Proteomes" id="UP000473887">
    <property type="component" value="Unassembled WGS sequence"/>
</dbReference>
<dbReference type="InterPro" id="IPR055650">
    <property type="entry name" value="DUF7226"/>
</dbReference>
<dbReference type="Pfam" id="PF22515">
    <property type="entry name" value="DUF6996"/>
    <property type="match status" value="1"/>
</dbReference>
<dbReference type="Pfam" id="PF23871">
    <property type="entry name" value="DUF7226"/>
    <property type="match status" value="1"/>
</dbReference>
<dbReference type="Pfam" id="PF22518">
    <property type="entry name" value="DUF6997"/>
    <property type="match status" value="1"/>
</dbReference>
<evidence type="ECO:0000259" key="3">
    <source>
        <dbReference type="Pfam" id="PF23871"/>
    </source>
</evidence>
<feature type="domain" description="DUF7226" evidence="3">
    <location>
        <begin position="302"/>
        <end position="435"/>
    </location>
</feature>
<dbReference type="RefSeq" id="WP_052263763.1">
    <property type="nucleotide sequence ID" value="NZ_LFON01000035.1"/>
</dbReference>
<sequence>MGNEKKKGNDNKTRKIDKFWSSIFDELQILTAVKREGYFIIQANQIKKYHEPRLMTKFDYRDSLPSIFVENNLSILPITRGSYIIGNFEVYKSFENSNVQIERLSFPEWIEGIDYKNIYSEANSINCAYASKMFNIILEDNEIYPTFNGRMSSGEFNFEISDSNNKKHIINVSKAQCEIDGAFESRNKILLLEAKNNVFTDFIIRQLYYPYRLIKERVSKEVIPCFLTYSNNIFSFYIYEVENEKCYNSLKLKKVRRFMIDDFYITFEDIKKMLGTVKIVDEPNDIPFPQADTFENIMYIVNRLYTDLDYISKEQISIEIGVVNRQAHYYSNACAYLGLADRQFRLGTISLSEKGRKILNNRSTEKYLEIFKLILSHKVFNEVMRLYLNNVEMPSINCIVTLMKKNKVKNINTAKMYKRRAQTIKSWLNWIIEIVNISQI</sequence>
<accession>A0A846I2K1</accession>
<organism evidence="4 5">
    <name type="scientific">Clostridium botulinum</name>
    <dbReference type="NCBI Taxonomy" id="1491"/>
    <lineage>
        <taxon>Bacteria</taxon>
        <taxon>Bacillati</taxon>
        <taxon>Bacillota</taxon>
        <taxon>Clostridia</taxon>
        <taxon>Eubacteriales</taxon>
        <taxon>Clostridiaceae</taxon>
        <taxon>Clostridium</taxon>
    </lineage>
</organism>